<evidence type="ECO:0000313" key="3">
    <source>
        <dbReference type="EMBL" id="CAJ1936160.1"/>
    </source>
</evidence>
<evidence type="ECO:0000259" key="2">
    <source>
        <dbReference type="Pfam" id="PF03478"/>
    </source>
</evidence>
<dbReference type="AlphaFoldDB" id="A0AA86VB75"/>
<dbReference type="Proteomes" id="UP001189624">
    <property type="component" value="Chromosome 3"/>
</dbReference>
<dbReference type="PANTHER" id="PTHR44259">
    <property type="entry name" value="OS07G0183000 PROTEIN-RELATED"/>
    <property type="match status" value="1"/>
</dbReference>
<dbReference type="EMBL" id="OY731400">
    <property type="protein sequence ID" value="CAJ1936160.1"/>
    <property type="molecule type" value="Genomic_DNA"/>
</dbReference>
<sequence>MALKPKNKKKQHHNQQSPGKKQVQKPKSWLDLPRQLHNIAEGNPNLHKNINVGGIIKSWRTSPKQCNSHSKLPWLQLCNPDAANTEKYHRHVAWSGSIEISTAYMPFGRWLRPFIRKLARYPWKNYVGCSHGILVAEAASLYMYNLWNPRNRETFRLPLWDPKVPIKLVVLSSPPEDHNCTVMALTGIGHPAFAFYKLKRRSNGSWITPEPQWTMQDCTLTEPLGREQQVVQLTNAIGFQVTDLSSKRIIPSVSSNHFREYLLESEGEIFLVLLLSRKSSVHSLDGVEVYQLNMARLSWFKVESVGERAVFVGSNCSVSVVASEVGCRRNCVYFRHLVDDDEWNVYDMEIGSISQGWSEANPTISSAII</sequence>
<dbReference type="Gramene" id="rna-AYBTSS11_LOCUS7333">
    <property type="protein sequence ID" value="CAJ1936160.1"/>
    <property type="gene ID" value="gene-AYBTSS11_LOCUS7333"/>
</dbReference>
<feature type="domain" description="KIB1-4 beta-propeller" evidence="2">
    <location>
        <begin position="124"/>
        <end position="347"/>
    </location>
</feature>
<dbReference type="InterPro" id="IPR050942">
    <property type="entry name" value="F-box_BR-signaling"/>
</dbReference>
<reference evidence="3" key="1">
    <citation type="submission" date="2023-10" db="EMBL/GenBank/DDBJ databases">
        <authorList>
            <person name="Domelevo Entfellner J.-B."/>
        </authorList>
    </citation>
    <scope>NUCLEOTIDE SEQUENCE</scope>
</reference>
<protein>
    <recommendedName>
        <fullName evidence="2">KIB1-4 beta-propeller domain-containing protein</fullName>
    </recommendedName>
</protein>
<keyword evidence="4" id="KW-1185">Reference proteome</keyword>
<proteinExistence type="predicted"/>
<feature type="region of interest" description="Disordered" evidence="1">
    <location>
        <begin position="1"/>
        <end position="27"/>
    </location>
</feature>
<organism evidence="3 4">
    <name type="scientific">Sphenostylis stenocarpa</name>
    <dbReference type="NCBI Taxonomy" id="92480"/>
    <lineage>
        <taxon>Eukaryota</taxon>
        <taxon>Viridiplantae</taxon>
        <taxon>Streptophyta</taxon>
        <taxon>Embryophyta</taxon>
        <taxon>Tracheophyta</taxon>
        <taxon>Spermatophyta</taxon>
        <taxon>Magnoliopsida</taxon>
        <taxon>eudicotyledons</taxon>
        <taxon>Gunneridae</taxon>
        <taxon>Pentapetalae</taxon>
        <taxon>rosids</taxon>
        <taxon>fabids</taxon>
        <taxon>Fabales</taxon>
        <taxon>Fabaceae</taxon>
        <taxon>Papilionoideae</taxon>
        <taxon>50 kb inversion clade</taxon>
        <taxon>NPAAA clade</taxon>
        <taxon>indigoferoid/millettioid clade</taxon>
        <taxon>Phaseoleae</taxon>
        <taxon>Sphenostylis</taxon>
    </lineage>
</organism>
<accession>A0AA86VB75</accession>
<feature type="compositionally biased region" description="Basic residues" evidence="1">
    <location>
        <begin position="1"/>
        <end position="13"/>
    </location>
</feature>
<evidence type="ECO:0000313" key="4">
    <source>
        <dbReference type="Proteomes" id="UP001189624"/>
    </source>
</evidence>
<dbReference type="InterPro" id="IPR005174">
    <property type="entry name" value="KIB1-4_b-propeller"/>
</dbReference>
<gene>
    <name evidence="3" type="ORF">AYBTSS11_LOCUS7333</name>
</gene>
<evidence type="ECO:0000256" key="1">
    <source>
        <dbReference type="SAM" id="MobiDB-lite"/>
    </source>
</evidence>
<name>A0AA86VB75_9FABA</name>
<dbReference type="Pfam" id="PF03478">
    <property type="entry name" value="Beta-prop_KIB1-4"/>
    <property type="match status" value="1"/>
</dbReference>